<protein>
    <submittedName>
        <fullName evidence="1">Uncharacterized protein</fullName>
    </submittedName>
</protein>
<sequence>MVSAGCQTTEQPGRFRRVGLVLVVVDRVGQRILRRHLM</sequence>
<gene>
    <name evidence="1" type="ORF">BSFP_040140</name>
</gene>
<reference evidence="1 2" key="1">
    <citation type="journal article" date="2017" name="Genome Announc.">
        <title>Complete Genome Sequence of Burkholderia stabilis FERMP-21014.</title>
        <authorList>
            <person name="Konishi K."/>
            <person name="Kumagai T."/>
            <person name="Sakasegawa S."/>
            <person name="Tamura T."/>
        </authorList>
    </citation>
    <scope>NUCLEOTIDE SEQUENCE [LARGE SCALE GENOMIC DNA]</scope>
    <source>
        <strain evidence="1 2">FERMP-21014</strain>
    </source>
</reference>
<evidence type="ECO:0000313" key="1">
    <source>
        <dbReference type="EMBL" id="BAX61147.1"/>
    </source>
</evidence>
<proteinExistence type="predicted"/>
<dbReference type="AlphaFoldDB" id="A0A1Y1BUF2"/>
<name>A0A1Y1BUF2_9BURK</name>
<organism evidence="1 2">
    <name type="scientific">Burkholderia stabilis</name>
    <dbReference type="NCBI Taxonomy" id="95485"/>
    <lineage>
        <taxon>Bacteria</taxon>
        <taxon>Pseudomonadati</taxon>
        <taxon>Pseudomonadota</taxon>
        <taxon>Betaproteobacteria</taxon>
        <taxon>Burkholderiales</taxon>
        <taxon>Burkholderiaceae</taxon>
        <taxon>Burkholderia</taxon>
        <taxon>Burkholderia cepacia complex</taxon>
    </lineage>
</organism>
<dbReference type="EMBL" id="AP018112">
    <property type="protein sequence ID" value="BAX61147.1"/>
    <property type="molecule type" value="Genomic_DNA"/>
</dbReference>
<accession>A0A1Y1BUF2</accession>
<evidence type="ECO:0000313" key="2">
    <source>
        <dbReference type="Proteomes" id="UP000218432"/>
    </source>
</evidence>
<dbReference type="Proteomes" id="UP000218432">
    <property type="component" value="Chromosome 2"/>
</dbReference>